<dbReference type="Proteomes" id="UP001398420">
    <property type="component" value="Unassembled WGS sequence"/>
</dbReference>
<feature type="transmembrane region" description="Helical" evidence="5">
    <location>
        <begin position="6"/>
        <end position="27"/>
    </location>
</feature>
<dbReference type="SUPFAM" id="SSF51306">
    <property type="entry name" value="LexA/Signal peptidase"/>
    <property type="match status" value="1"/>
</dbReference>
<evidence type="ECO:0000259" key="6">
    <source>
        <dbReference type="Pfam" id="PF10502"/>
    </source>
</evidence>
<dbReference type="NCBIfam" id="TIGR02227">
    <property type="entry name" value="sigpep_I_bact"/>
    <property type="match status" value="1"/>
</dbReference>
<comment type="catalytic activity">
    <reaction evidence="1 5">
        <text>Cleavage of hydrophobic, N-terminal signal or leader sequences from secreted and periplasmic proteins.</text>
        <dbReference type="EC" id="3.4.21.89"/>
    </reaction>
</comment>
<dbReference type="GO" id="GO:0009003">
    <property type="term" value="F:signal peptidase activity"/>
    <property type="evidence" value="ECO:0007669"/>
    <property type="project" value="UniProtKB-EC"/>
</dbReference>
<keyword evidence="5" id="KW-0812">Transmembrane</keyword>
<dbReference type="EC" id="3.4.21.89" evidence="3 5"/>
<dbReference type="InterPro" id="IPR036286">
    <property type="entry name" value="LexA/Signal_pep-like_sf"/>
</dbReference>
<name>A0ABU9LLB3_9BACL</name>
<evidence type="ECO:0000313" key="7">
    <source>
        <dbReference type="EMBL" id="MEL5988549.1"/>
    </source>
</evidence>
<gene>
    <name evidence="7" type="primary">lepB</name>
    <name evidence="7" type="ORF">AAF454_09055</name>
</gene>
<evidence type="ECO:0000256" key="2">
    <source>
        <dbReference type="ARBA" id="ARBA00004401"/>
    </source>
</evidence>
<accession>A0ABU9LLB3</accession>
<dbReference type="Pfam" id="PF10502">
    <property type="entry name" value="Peptidase_S26"/>
    <property type="match status" value="1"/>
</dbReference>
<evidence type="ECO:0000256" key="4">
    <source>
        <dbReference type="ARBA" id="ARBA00022801"/>
    </source>
</evidence>
<organism evidence="7 8">
    <name type="scientific">Kurthia gibsonii</name>
    <dbReference type="NCBI Taxonomy" id="33946"/>
    <lineage>
        <taxon>Bacteria</taxon>
        <taxon>Bacillati</taxon>
        <taxon>Bacillota</taxon>
        <taxon>Bacilli</taxon>
        <taxon>Bacillales</taxon>
        <taxon>Caryophanaceae</taxon>
        <taxon>Kurthia</taxon>
    </lineage>
</organism>
<keyword evidence="5" id="KW-0472">Membrane</keyword>
<dbReference type="PANTHER" id="PTHR43390">
    <property type="entry name" value="SIGNAL PEPTIDASE I"/>
    <property type="match status" value="1"/>
</dbReference>
<dbReference type="Gene3D" id="2.10.109.10">
    <property type="entry name" value="Umud Fragment, subunit A"/>
    <property type="match status" value="1"/>
</dbReference>
<evidence type="ECO:0000256" key="5">
    <source>
        <dbReference type="RuleBase" id="RU362042"/>
    </source>
</evidence>
<reference evidence="7 8" key="1">
    <citation type="submission" date="2024-04" db="EMBL/GenBank/DDBJ databases">
        <authorList>
            <person name="Wu Y.S."/>
            <person name="Zhang L."/>
        </authorList>
    </citation>
    <scope>NUCLEOTIDE SEQUENCE [LARGE SCALE GENOMIC DNA]</scope>
    <source>
        <strain evidence="7 8">KG-01</strain>
    </source>
</reference>
<dbReference type="InterPro" id="IPR000223">
    <property type="entry name" value="Pept_S26A_signal_pept_1"/>
</dbReference>
<dbReference type="InterPro" id="IPR019758">
    <property type="entry name" value="Pept_S26A_signal_pept_1_CS"/>
</dbReference>
<proteinExistence type="inferred from homology"/>
<feature type="domain" description="Peptidase S26" evidence="6">
    <location>
        <begin position="2"/>
        <end position="164"/>
    </location>
</feature>
<dbReference type="InterPro" id="IPR019757">
    <property type="entry name" value="Pept_S26A_signal_pept_1_Lys-AS"/>
</dbReference>
<dbReference type="PANTHER" id="PTHR43390:SF8">
    <property type="entry name" value="SIGNAL PEPTIDASE I"/>
    <property type="match status" value="1"/>
</dbReference>
<comment type="caution">
    <text evidence="7">The sequence shown here is derived from an EMBL/GenBank/DDBJ whole genome shotgun (WGS) entry which is preliminary data.</text>
</comment>
<dbReference type="PROSITE" id="PS00760">
    <property type="entry name" value="SPASE_I_2"/>
    <property type="match status" value="1"/>
</dbReference>
<sequence>MSWVWPILIAILIAVGVRYFLFAPVTVKGESMENTYHDNDRVIISKVSKIKRFDVIVFKSPVEDDYYIKRVIGLPGDNIEFKNDELFINGKKYKEDYEQDHVKEYQADGLNFTEDFTMKDVTGDVKVPDNSYFVMGDNRQNSSDSRDYGFIKKSAVSGVVLFKFFPWN</sequence>
<comment type="subcellular location">
    <subcellularLocation>
        <location evidence="2">Cell membrane</location>
        <topology evidence="2">Single-pass type II membrane protein</topology>
    </subcellularLocation>
    <subcellularLocation>
        <location evidence="5">Membrane</location>
        <topology evidence="5">Single-pass type II membrane protein</topology>
    </subcellularLocation>
</comment>
<protein>
    <recommendedName>
        <fullName evidence="3 5">Signal peptidase I</fullName>
        <ecNumber evidence="3 5">3.4.21.89</ecNumber>
    </recommendedName>
</protein>
<keyword evidence="5" id="KW-1133">Transmembrane helix</keyword>
<evidence type="ECO:0000256" key="3">
    <source>
        <dbReference type="ARBA" id="ARBA00013208"/>
    </source>
</evidence>
<dbReference type="PROSITE" id="PS00761">
    <property type="entry name" value="SPASE_I_3"/>
    <property type="match status" value="1"/>
</dbReference>
<dbReference type="PRINTS" id="PR00727">
    <property type="entry name" value="LEADERPTASE"/>
</dbReference>
<keyword evidence="4 5" id="KW-0378">Hydrolase</keyword>
<keyword evidence="8" id="KW-1185">Reference proteome</keyword>
<dbReference type="CDD" id="cd06530">
    <property type="entry name" value="S26_SPase_I"/>
    <property type="match status" value="1"/>
</dbReference>
<dbReference type="InterPro" id="IPR019533">
    <property type="entry name" value="Peptidase_S26"/>
</dbReference>
<comment type="similarity">
    <text evidence="5">Belongs to the peptidase S26 family.</text>
</comment>
<keyword evidence="5" id="KW-0645">Protease</keyword>
<evidence type="ECO:0000313" key="8">
    <source>
        <dbReference type="Proteomes" id="UP001398420"/>
    </source>
</evidence>
<evidence type="ECO:0000256" key="1">
    <source>
        <dbReference type="ARBA" id="ARBA00000677"/>
    </source>
</evidence>
<dbReference type="EMBL" id="JBCEWA010000006">
    <property type="protein sequence ID" value="MEL5988549.1"/>
    <property type="molecule type" value="Genomic_DNA"/>
</dbReference>
<dbReference type="RefSeq" id="WP_231726969.1">
    <property type="nucleotide sequence ID" value="NZ_CP147847.1"/>
</dbReference>